<dbReference type="InterPro" id="IPR004358">
    <property type="entry name" value="Sig_transdc_His_kin-like_C"/>
</dbReference>
<dbReference type="PROSITE" id="PS50109">
    <property type="entry name" value="HIS_KIN"/>
    <property type="match status" value="1"/>
</dbReference>
<dbReference type="SMART" id="SM00387">
    <property type="entry name" value="HATPase_c"/>
    <property type="match status" value="1"/>
</dbReference>
<accession>A0A1J5R9R8</accession>
<dbReference type="AlphaFoldDB" id="A0A1J5R9R8"/>
<dbReference type="EMBL" id="MLJW01000229">
    <property type="protein sequence ID" value="OIQ92545.1"/>
    <property type="molecule type" value="Genomic_DNA"/>
</dbReference>
<protein>
    <recommendedName>
        <fullName evidence="2">histidine kinase</fullName>
        <ecNumber evidence="2">2.7.13.3</ecNumber>
    </recommendedName>
</protein>
<dbReference type="PANTHER" id="PTHR44936:SF9">
    <property type="entry name" value="SENSOR PROTEIN CREC"/>
    <property type="match status" value="1"/>
</dbReference>
<keyword evidence="6" id="KW-0902">Two-component regulatory system</keyword>
<dbReference type="InterPro" id="IPR036890">
    <property type="entry name" value="HATPase_C_sf"/>
</dbReference>
<keyword evidence="7" id="KW-0812">Transmembrane</keyword>
<evidence type="ECO:0000256" key="7">
    <source>
        <dbReference type="SAM" id="Phobius"/>
    </source>
</evidence>
<comment type="catalytic activity">
    <reaction evidence="1">
        <text>ATP + protein L-histidine = ADP + protein N-phospho-L-histidine.</text>
        <dbReference type="EC" id="2.7.13.3"/>
    </reaction>
</comment>
<evidence type="ECO:0000256" key="4">
    <source>
        <dbReference type="ARBA" id="ARBA00022679"/>
    </source>
</evidence>
<keyword evidence="5 9" id="KW-0418">Kinase</keyword>
<dbReference type="PANTHER" id="PTHR44936">
    <property type="entry name" value="SENSOR PROTEIN CREC"/>
    <property type="match status" value="1"/>
</dbReference>
<reference evidence="9" key="1">
    <citation type="submission" date="2016-10" db="EMBL/GenBank/DDBJ databases">
        <title>Sequence of Gallionella enrichment culture.</title>
        <authorList>
            <person name="Poehlein A."/>
            <person name="Muehling M."/>
            <person name="Daniel R."/>
        </authorList>
    </citation>
    <scope>NUCLEOTIDE SEQUENCE</scope>
</reference>
<proteinExistence type="predicted"/>
<sequence length="500" mass="53204">MSGRWITRKLVKAALRSFAFKLAAAALIFAVVPLLIAQQVRLADRQRGDLLLHLIQEQGRLAGEALFPLLDRFSPRTAPALSGAVARLAAGGLSLKLLFRPAAARDGAFLLVASAPERGPAEGPAALARLAASGVLAPLAATCQGQSPLALRLPAGSGAQGQDLLTYLAPHATPRGCWVVLAAQPTGSLPERLIGRPFWRSPEIRAAASIYLLMAVLVLSIFIDAWRNLQRFRKVAQGMGRKPAPSFAEGNRIPELAEVAAGLDAMVGALSRSETLLRQAAEENAHALKGPLAVISQSLEPLRRAVPEADNRARRSLEVIGQSVERLDQLVSVARRIDEAIAGLIDCPRQPVALSALLRRLGQGYARLADERGLRLDLALAPGLVVAGSEEMLETIVENLLDNALDFAPAGSGLTLSLEAERDRLHLRVRDQGPGVAADQLERIFGRHVSRRPDQDGGAHYGLGLWLVRRNAEAMGGGASARRAAGGGLEVTVTLPRFFG</sequence>
<dbReference type="InterPro" id="IPR003594">
    <property type="entry name" value="HATPase_dom"/>
</dbReference>
<evidence type="ECO:0000259" key="8">
    <source>
        <dbReference type="PROSITE" id="PS50109"/>
    </source>
</evidence>
<feature type="domain" description="Histidine kinase" evidence="8">
    <location>
        <begin position="283"/>
        <end position="499"/>
    </location>
</feature>
<dbReference type="CDD" id="cd00075">
    <property type="entry name" value="HATPase"/>
    <property type="match status" value="1"/>
</dbReference>
<evidence type="ECO:0000313" key="9">
    <source>
        <dbReference type="EMBL" id="OIQ92545.1"/>
    </source>
</evidence>
<feature type="transmembrane region" description="Helical" evidence="7">
    <location>
        <begin position="206"/>
        <end position="226"/>
    </location>
</feature>
<dbReference type="InterPro" id="IPR036097">
    <property type="entry name" value="HisK_dim/P_sf"/>
</dbReference>
<dbReference type="Pfam" id="PF02518">
    <property type="entry name" value="HATPase_c"/>
    <property type="match status" value="1"/>
</dbReference>
<dbReference type="SUPFAM" id="SSF55874">
    <property type="entry name" value="ATPase domain of HSP90 chaperone/DNA topoisomerase II/histidine kinase"/>
    <property type="match status" value="1"/>
</dbReference>
<evidence type="ECO:0000256" key="3">
    <source>
        <dbReference type="ARBA" id="ARBA00022553"/>
    </source>
</evidence>
<evidence type="ECO:0000256" key="1">
    <source>
        <dbReference type="ARBA" id="ARBA00000085"/>
    </source>
</evidence>
<keyword evidence="4 9" id="KW-0808">Transferase</keyword>
<name>A0A1J5R9R8_9ZZZZ</name>
<evidence type="ECO:0000256" key="5">
    <source>
        <dbReference type="ARBA" id="ARBA00022777"/>
    </source>
</evidence>
<dbReference type="Gene3D" id="3.30.565.10">
    <property type="entry name" value="Histidine kinase-like ATPase, C-terminal domain"/>
    <property type="match status" value="1"/>
</dbReference>
<evidence type="ECO:0000256" key="2">
    <source>
        <dbReference type="ARBA" id="ARBA00012438"/>
    </source>
</evidence>
<organism evidence="9">
    <name type="scientific">mine drainage metagenome</name>
    <dbReference type="NCBI Taxonomy" id="410659"/>
    <lineage>
        <taxon>unclassified sequences</taxon>
        <taxon>metagenomes</taxon>
        <taxon>ecological metagenomes</taxon>
    </lineage>
</organism>
<dbReference type="Gene3D" id="1.10.287.130">
    <property type="match status" value="1"/>
</dbReference>
<evidence type="ECO:0000256" key="6">
    <source>
        <dbReference type="ARBA" id="ARBA00023012"/>
    </source>
</evidence>
<dbReference type="GO" id="GO:0000155">
    <property type="term" value="F:phosphorelay sensor kinase activity"/>
    <property type="evidence" value="ECO:0007669"/>
    <property type="project" value="InterPro"/>
</dbReference>
<keyword evidence="7" id="KW-1133">Transmembrane helix</keyword>
<comment type="caution">
    <text evidence="9">The sequence shown here is derived from an EMBL/GenBank/DDBJ whole genome shotgun (WGS) entry which is preliminary data.</text>
</comment>
<gene>
    <name evidence="9" type="primary">baeS_3</name>
    <name evidence="9" type="ORF">GALL_255400</name>
</gene>
<dbReference type="PRINTS" id="PR00344">
    <property type="entry name" value="BCTRLSENSOR"/>
</dbReference>
<dbReference type="SUPFAM" id="SSF47384">
    <property type="entry name" value="Homodimeric domain of signal transducing histidine kinase"/>
    <property type="match status" value="1"/>
</dbReference>
<dbReference type="InterPro" id="IPR050980">
    <property type="entry name" value="2C_sensor_his_kinase"/>
</dbReference>
<keyword evidence="7" id="KW-0472">Membrane</keyword>
<dbReference type="EC" id="2.7.13.3" evidence="2"/>
<keyword evidence="3" id="KW-0597">Phosphoprotein</keyword>
<dbReference type="InterPro" id="IPR005467">
    <property type="entry name" value="His_kinase_dom"/>
</dbReference>